<dbReference type="Proteomes" id="UP000274131">
    <property type="component" value="Unassembled WGS sequence"/>
</dbReference>
<dbReference type="EMBL" id="UXUI01007668">
    <property type="protein sequence ID" value="VDD88586.1"/>
    <property type="molecule type" value="Genomic_DNA"/>
</dbReference>
<reference evidence="2 3" key="2">
    <citation type="submission" date="2018-10" db="EMBL/GenBank/DDBJ databases">
        <authorList>
            <consortium name="Pathogen Informatics"/>
        </authorList>
    </citation>
    <scope>NUCLEOTIDE SEQUENCE [LARGE SCALE GENOMIC DNA]</scope>
</reference>
<keyword evidence="3" id="KW-1185">Reference proteome</keyword>
<reference evidence="4" key="1">
    <citation type="submission" date="2017-02" db="UniProtKB">
        <authorList>
            <consortium name="WormBaseParasite"/>
        </authorList>
    </citation>
    <scope>IDENTIFICATION</scope>
</reference>
<proteinExistence type="predicted"/>
<feature type="compositionally biased region" description="Polar residues" evidence="1">
    <location>
        <begin position="1"/>
        <end position="23"/>
    </location>
</feature>
<evidence type="ECO:0000313" key="3">
    <source>
        <dbReference type="Proteomes" id="UP000274131"/>
    </source>
</evidence>
<dbReference type="AlphaFoldDB" id="A0A0N4V215"/>
<protein>
    <submittedName>
        <fullName evidence="2 4">Uncharacterized protein</fullName>
    </submittedName>
</protein>
<feature type="region of interest" description="Disordered" evidence="1">
    <location>
        <begin position="227"/>
        <end position="255"/>
    </location>
</feature>
<evidence type="ECO:0000313" key="4">
    <source>
        <dbReference type="WBParaSite" id="EVEC_0000402101-mRNA-1"/>
    </source>
</evidence>
<sequence>MRTASNGRAPNQCLSGNQQTTRNIKPPFRINGSTKTANPQKESAEMTAWLRRKDYNPMKAAAEARKLQQLKSRSEQFTANRSISFHQGSTPMHLKAPLTSNLTRSRHNRSQDNLCEENSSASRSVLATYSKGVTEDLNRLKLAEKNADTSVEAIGVQKAVDQLALKCYRSIDLIRSTHQGRLPDSVEDLLDRATQPVSKTEYTVAEQVSRLSAAFDAIQKYLEVSSCASPSPSSINSGRASPNHQLDSGAEPSVS</sequence>
<accession>A0A0N4V215</accession>
<dbReference type="OrthoDB" id="5822793at2759"/>
<dbReference type="WBParaSite" id="EVEC_0000402101-mRNA-1">
    <property type="protein sequence ID" value="EVEC_0000402101-mRNA-1"/>
    <property type="gene ID" value="EVEC_0000402101"/>
</dbReference>
<evidence type="ECO:0000313" key="2">
    <source>
        <dbReference type="EMBL" id="VDD88586.1"/>
    </source>
</evidence>
<feature type="region of interest" description="Disordered" evidence="1">
    <location>
        <begin position="1"/>
        <end position="44"/>
    </location>
</feature>
<feature type="compositionally biased region" description="Polar residues" evidence="1">
    <location>
        <begin position="31"/>
        <end position="41"/>
    </location>
</feature>
<feature type="compositionally biased region" description="Low complexity" evidence="1">
    <location>
        <begin position="227"/>
        <end position="242"/>
    </location>
</feature>
<gene>
    <name evidence="2" type="ORF">EVEC_LOCUS3729</name>
</gene>
<name>A0A0N4V215_ENTVE</name>
<evidence type="ECO:0000256" key="1">
    <source>
        <dbReference type="SAM" id="MobiDB-lite"/>
    </source>
</evidence>
<organism evidence="4">
    <name type="scientific">Enterobius vermicularis</name>
    <name type="common">Human pinworm</name>
    <dbReference type="NCBI Taxonomy" id="51028"/>
    <lineage>
        <taxon>Eukaryota</taxon>
        <taxon>Metazoa</taxon>
        <taxon>Ecdysozoa</taxon>
        <taxon>Nematoda</taxon>
        <taxon>Chromadorea</taxon>
        <taxon>Rhabditida</taxon>
        <taxon>Spirurina</taxon>
        <taxon>Oxyuridomorpha</taxon>
        <taxon>Oxyuroidea</taxon>
        <taxon>Oxyuridae</taxon>
        <taxon>Enterobius</taxon>
    </lineage>
</organism>
<dbReference type="STRING" id="51028.A0A0N4V215"/>